<reference evidence="3 4" key="1">
    <citation type="submission" date="2019-04" db="EMBL/GenBank/DDBJ databases">
        <title>Kribbella sp. NEAU-THZ 27 nov., a novel actinomycete isolated from soil.</title>
        <authorList>
            <person name="Duan L."/>
        </authorList>
    </citation>
    <scope>NUCLEOTIDE SEQUENCE [LARGE SCALE GENOMIC DNA]</scope>
    <source>
        <strain evidence="4">NEAU-THZ27</strain>
    </source>
</reference>
<dbReference type="GO" id="GO:0015074">
    <property type="term" value="P:DNA integration"/>
    <property type="evidence" value="ECO:0007669"/>
    <property type="project" value="InterPro"/>
</dbReference>
<dbReference type="EMBL" id="SZPZ01000011">
    <property type="protein sequence ID" value="TKK72520.1"/>
    <property type="molecule type" value="Genomic_DNA"/>
</dbReference>
<keyword evidence="4" id="KW-1185">Reference proteome</keyword>
<dbReference type="GO" id="GO:0006310">
    <property type="term" value="P:DNA recombination"/>
    <property type="evidence" value="ECO:0007669"/>
    <property type="project" value="UniProtKB-KW"/>
</dbReference>
<organism evidence="3 4">
    <name type="scientific">Kribbella jiaozuonensis</name>
    <dbReference type="NCBI Taxonomy" id="2575441"/>
    <lineage>
        <taxon>Bacteria</taxon>
        <taxon>Bacillati</taxon>
        <taxon>Actinomycetota</taxon>
        <taxon>Actinomycetes</taxon>
        <taxon>Propionibacteriales</taxon>
        <taxon>Kribbellaceae</taxon>
        <taxon>Kribbella</taxon>
    </lineage>
</organism>
<evidence type="ECO:0000313" key="4">
    <source>
        <dbReference type="Proteomes" id="UP000305836"/>
    </source>
</evidence>
<feature type="domain" description="Tyr recombinase" evidence="2">
    <location>
        <begin position="216"/>
        <end position="436"/>
    </location>
</feature>
<dbReference type="PROSITE" id="PS51898">
    <property type="entry name" value="TYR_RECOMBINASE"/>
    <property type="match status" value="1"/>
</dbReference>
<dbReference type="Proteomes" id="UP000305836">
    <property type="component" value="Unassembled WGS sequence"/>
</dbReference>
<gene>
    <name evidence="3" type="ORF">FDA38_41990</name>
</gene>
<dbReference type="SUPFAM" id="SSF56349">
    <property type="entry name" value="DNA breaking-rejoining enzymes"/>
    <property type="match status" value="1"/>
</dbReference>
<dbReference type="GO" id="GO:0003677">
    <property type="term" value="F:DNA binding"/>
    <property type="evidence" value="ECO:0007669"/>
    <property type="project" value="InterPro"/>
</dbReference>
<dbReference type="InterPro" id="IPR013762">
    <property type="entry name" value="Integrase-like_cat_sf"/>
</dbReference>
<evidence type="ECO:0000259" key="2">
    <source>
        <dbReference type="PROSITE" id="PS51898"/>
    </source>
</evidence>
<proteinExistence type="predicted"/>
<dbReference type="InterPro" id="IPR050090">
    <property type="entry name" value="Tyrosine_recombinase_XerCD"/>
</dbReference>
<dbReference type="RefSeq" id="WP_137259686.1">
    <property type="nucleotide sequence ID" value="NZ_SZPZ01000011.1"/>
</dbReference>
<comment type="caution">
    <text evidence="3">The sequence shown here is derived from an EMBL/GenBank/DDBJ whole genome shotgun (WGS) entry which is preliminary data.</text>
</comment>
<dbReference type="PANTHER" id="PTHR30349:SF64">
    <property type="entry name" value="PROPHAGE INTEGRASE INTD-RELATED"/>
    <property type="match status" value="1"/>
</dbReference>
<dbReference type="InterPro" id="IPR011010">
    <property type="entry name" value="DNA_brk_join_enz"/>
</dbReference>
<dbReference type="OrthoDB" id="3773913at2"/>
<dbReference type="AlphaFoldDB" id="A0A4U3LBD4"/>
<accession>A0A4U3LBD4</accession>
<feature type="non-terminal residue" evidence="3">
    <location>
        <position position="1"/>
    </location>
</feature>
<dbReference type="Pfam" id="PF00589">
    <property type="entry name" value="Phage_integrase"/>
    <property type="match status" value="1"/>
</dbReference>
<evidence type="ECO:0000313" key="3">
    <source>
        <dbReference type="EMBL" id="TKK72520.1"/>
    </source>
</evidence>
<name>A0A4U3LBD4_9ACTN</name>
<dbReference type="InterPro" id="IPR002104">
    <property type="entry name" value="Integrase_catalytic"/>
</dbReference>
<evidence type="ECO:0000256" key="1">
    <source>
        <dbReference type="ARBA" id="ARBA00023172"/>
    </source>
</evidence>
<dbReference type="Gene3D" id="1.10.443.10">
    <property type="entry name" value="Intergrase catalytic core"/>
    <property type="match status" value="1"/>
</dbReference>
<sequence length="450" mass="50025">YTVRWEVAGNRSQETFVQSKLADSFRSKLTTAAREGIAFHIESGLPQNMMRELSRRTWYEHAAEFVDVKWPHASPRHRKNIAEALTTVTAALLPSKTAHDADSIRSILRSWTFNKSARGALSIQNAIPKDEDAPLLRWIAESSPDLSELRDAPTMRRALDALSLKLDGKPAAPATVSRKRSAFYSALEYAVELELFEANPVDKVQYMKRENTDVVDRRVVANPQQARAFLKAVREIHPALEAFFGCLYFAGLRPSEAKHLRLTDCTLPEKGWGELLLTGSTQHAGAEWTDSGEASEDRSLKHRPDKATRLVPACPELVELLRRHTTEFRCGPGGRLFVSRTGRAGIPLPPPYSNPVSSNTYARVWAKARAKALGETQAATPLARRPYDLRHAAVSLWLNAGVPATQVAEWAGHSVNVLLKVYAKCVDGQDEIARRRVEAALRDAPDERAA</sequence>
<dbReference type="PANTHER" id="PTHR30349">
    <property type="entry name" value="PHAGE INTEGRASE-RELATED"/>
    <property type="match status" value="1"/>
</dbReference>
<keyword evidence="1" id="KW-0233">DNA recombination</keyword>
<protein>
    <submittedName>
        <fullName evidence="3">Integrase</fullName>
    </submittedName>
</protein>